<dbReference type="PANTHER" id="PTHR24198:SF165">
    <property type="entry name" value="ANKYRIN REPEAT-CONTAINING PROTEIN-RELATED"/>
    <property type="match status" value="1"/>
</dbReference>
<dbReference type="SMART" id="SM00248">
    <property type="entry name" value="ANK"/>
    <property type="match status" value="9"/>
</dbReference>
<dbReference type="PROSITE" id="PS50297">
    <property type="entry name" value="ANK_REP_REGION"/>
    <property type="match status" value="3"/>
</dbReference>
<dbReference type="Pfam" id="PF12796">
    <property type="entry name" value="Ank_2"/>
    <property type="match status" value="3"/>
</dbReference>
<protein>
    <submittedName>
        <fullName evidence="4">Ankyrin</fullName>
    </submittedName>
</protein>
<evidence type="ECO:0000313" key="5">
    <source>
        <dbReference type="Proteomes" id="UP000799424"/>
    </source>
</evidence>
<name>A0A6A6ZCN4_9PLEO</name>
<proteinExistence type="predicted"/>
<organism evidence="4 5">
    <name type="scientific">Ophiobolus disseminans</name>
    <dbReference type="NCBI Taxonomy" id="1469910"/>
    <lineage>
        <taxon>Eukaryota</taxon>
        <taxon>Fungi</taxon>
        <taxon>Dikarya</taxon>
        <taxon>Ascomycota</taxon>
        <taxon>Pezizomycotina</taxon>
        <taxon>Dothideomycetes</taxon>
        <taxon>Pleosporomycetidae</taxon>
        <taxon>Pleosporales</taxon>
        <taxon>Pleosporineae</taxon>
        <taxon>Phaeosphaeriaceae</taxon>
        <taxon>Ophiobolus</taxon>
    </lineage>
</organism>
<dbReference type="SUPFAM" id="SSF48403">
    <property type="entry name" value="Ankyrin repeat"/>
    <property type="match status" value="2"/>
</dbReference>
<reference evidence="4" key="1">
    <citation type="journal article" date="2020" name="Stud. Mycol.">
        <title>101 Dothideomycetes genomes: a test case for predicting lifestyles and emergence of pathogens.</title>
        <authorList>
            <person name="Haridas S."/>
            <person name="Albert R."/>
            <person name="Binder M."/>
            <person name="Bloem J."/>
            <person name="Labutti K."/>
            <person name="Salamov A."/>
            <person name="Andreopoulos B."/>
            <person name="Baker S."/>
            <person name="Barry K."/>
            <person name="Bills G."/>
            <person name="Bluhm B."/>
            <person name="Cannon C."/>
            <person name="Castanera R."/>
            <person name="Culley D."/>
            <person name="Daum C."/>
            <person name="Ezra D."/>
            <person name="Gonzalez J."/>
            <person name="Henrissat B."/>
            <person name="Kuo A."/>
            <person name="Liang C."/>
            <person name="Lipzen A."/>
            <person name="Lutzoni F."/>
            <person name="Magnuson J."/>
            <person name="Mondo S."/>
            <person name="Nolan M."/>
            <person name="Ohm R."/>
            <person name="Pangilinan J."/>
            <person name="Park H.-J."/>
            <person name="Ramirez L."/>
            <person name="Alfaro M."/>
            <person name="Sun H."/>
            <person name="Tritt A."/>
            <person name="Yoshinaga Y."/>
            <person name="Zwiers L.-H."/>
            <person name="Turgeon B."/>
            <person name="Goodwin S."/>
            <person name="Spatafora J."/>
            <person name="Crous P."/>
            <person name="Grigoriev I."/>
        </authorList>
    </citation>
    <scope>NUCLEOTIDE SEQUENCE</scope>
    <source>
        <strain evidence="4">CBS 113818</strain>
    </source>
</reference>
<sequence>MGHDRTVYHLLQHGAYVESYNKQIKNRRALHEAILGKHAEAVKILLQAGADITKPDAHGDSVLDYAGSTDSVEVAQALLQSSRTDSNPNEMVSQLARSATNTGSRRLLEWLLSTYPSIVPYSKKPSESLLFVATSRGHRDVLELLLSASKTKNYSDPVFIRAVSRCLPFAARRENLAMVKMLLQCESINVDETNIDGGAALHLAVLEGYGQIVDLLLSHPNVKINEISKHYQCHGQTALHIAATKGHRKIVELLLHHQDINKRAKDYYGRTPMATAFLHLRWNALELFVEHEDIDTKVKFKVPEGQLSNVDPDQVWLIAKYLLERGDLSITSRNLNDWLEIIVEMVRSGWIKLARFLIKQPEFDVNFDIQTVRKIKTILHVAAQCHQHEIFSLFLGHPKIDANRYHPMGPICSVLHCAVQYDNMTAVKLLLARKELNLKSRDWEKKTALDLAIKLERYEMAEVISKRSGVKLLVKHHAQNADIYAYGFLDEDMDANTTNNEYEGEDMEFENLVK</sequence>
<keyword evidence="5" id="KW-1185">Reference proteome</keyword>
<dbReference type="InterPro" id="IPR002110">
    <property type="entry name" value="Ankyrin_rpt"/>
</dbReference>
<feature type="repeat" description="ANK" evidence="3">
    <location>
        <begin position="196"/>
        <end position="219"/>
    </location>
</feature>
<evidence type="ECO:0000256" key="1">
    <source>
        <dbReference type="ARBA" id="ARBA00022737"/>
    </source>
</evidence>
<dbReference type="OrthoDB" id="3770194at2759"/>
<evidence type="ECO:0000256" key="2">
    <source>
        <dbReference type="ARBA" id="ARBA00023043"/>
    </source>
</evidence>
<evidence type="ECO:0000313" key="4">
    <source>
        <dbReference type="EMBL" id="KAF2818881.1"/>
    </source>
</evidence>
<feature type="repeat" description="ANK" evidence="3">
    <location>
        <begin position="234"/>
        <end position="257"/>
    </location>
</feature>
<dbReference type="Gene3D" id="1.25.40.20">
    <property type="entry name" value="Ankyrin repeat-containing domain"/>
    <property type="match status" value="3"/>
</dbReference>
<keyword evidence="2 3" id="KW-0040">ANK repeat</keyword>
<feature type="repeat" description="ANK" evidence="3">
    <location>
        <begin position="25"/>
        <end position="57"/>
    </location>
</feature>
<accession>A0A6A6ZCN4</accession>
<gene>
    <name evidence="4" type="ORF">CC86DRAFT_413534</name>
</gene>
<dbReference type="Proteomes" id="UP000799424">
    <property type="component" value="Unassembled WGS sequence"/>
</dbReference>
<dbReference type="PANTHER" id="PTHR24198">
    <property type="entry name" value="ANKYRIN REPEAT AND PROTEIN KINASE DOMAIN-CONTAINING PROTEIN"/>
    <property type="match status" value="1"/>
</dbReference>
<dbReference type="InterPro" id="IPR036770">
    <property type="entry name" value="Ankyrin_rpt-contain_sf"/>
</dbReference>
<dbReference type="AlphaFoldDB" id="A0A6A6ZCN4"/>
<evidence type="ECO:0000256" key="3">
    <source>
        <dbReference type="PROSITE-ProRule" id="PRU00023"/>
    </source>
</evidence>
<dbReference type="EMBL" id="MU006248">
    <property type="protein sequence ID" value="KAF2818881.1"/>
    <property type="molecule type" value="Genomic_DNA"/>
</dbReference>
<keyword evidence="1" id="KW-0677">Repeat</keyword>
<dbReference type="PROSITE" id="PS50088">
    <property type="entry name" value="ANK_REPEAT"/>
    <property type="match status" value="3"/>
</dbReference>